<dbReference type="InterPro" id="IPR035996">
    <property type="entry name" value="4pyrrol_Methylase_sf"/>
</dbReference>
<dbReference type="InterPro" id="IPR036291">
    <property type="entry name" value="NAD(P)-bd_dom_sf"/>
</dbReference>
<gene>
    <name evidence="7" type="ORF">SAMN04488543_4164</name>
</gene>
<dbReference type="PANTHER" id="PTHR45790:SF3">
    <property type="entry name" value="S-ADENOSYL-L-METHIONINE-DEPENDENT UROPORPHYRINOGEN III METHYLTRANSFERASE, CHLOROPLASTIC"/>
    <property type="match status" value="1"/>
</dbReference>
<dbReference type="NCBIfam" id="NF004790">
    <property type="entry name" value="PRK06136.1"/>
    <property type="match status" value="1"/>
</dbReference>
<evidence type="ECO:0000313" key="7">
    <source>
        <dbReference type="EMBL" id="SDT39960.1"/>
    </source>
</evidence>
<dbReference type="InterPro" id="IPR014776">
    <property type="entry name" value="4pyrrole_Mease_sub2"/>
</dbReference>
<evidence type="ECO:0000256" key="3">
    <source>
        <dbReference type="ARBA" id="ARBA00022679"/>
    </source>
</evidence>
<dbReference type="InterPro" id="IPR050161">
    <property type="entry name" value="Siro_Cobalamin_biosynth"/>
</dbReference>
<dbReference type="CDD" id="cd11642">
    <property type="entry name" value="SUMT"/>
    <property type="match status" value="1"/>
</dbReference>
<dbReference type="NCBIfam" id="TIGR01469">
    <property type="entry name" value="cobA_cysG_Cterm"/>
    <property type="match status" value="1"/>
</dbReference>
<dbReference type="GO" id="GO:0019354">
    <property type="term" value="P:siroheme biosynthetic process"/>
    <property type="evidence" value="ECO:0007669"/>
    <property type="project" value="InterPro"/>
</dbReference>
<evidence type="ECO:0000259" key="6">
    <source>
        <dbReference type="Pfam" id="PF00590"/>
    </source>
</evidence>
<dbReference type="SUPFAM" id="SSF53790">
    <property type="entry name" value="Tetrapyrrole methylase"/>
    <property type="match status" value="1"/>
</dbReference>
<dbReference type="Pfam" id="PF00590">
    <property type="entry name" value="TP_methylase"/>
    <property type="match status" value="1"/>
</dbReference>
<dbReference type="FunFam" id="3.40.1010.10:FF:000001">
    <property type="entry name" value="Siroheme synthase"/>
    <property type="match status" value="1"/>
</dbReference>
<dbReference type="GO" id="GO:0004851">
    <property type="term" value="F:uroporphyrin-III C-methyltransferase activity"/>
    <property type="evidence" value="ECO:0007669"/>
    <property type="project" value="UniProtKB-EC"/>
</dbReference>
<accession>A0A1H2A229</accession>
<dbReference type="InterPro" id="IPR014777">
    <property type="entry name" value="4pyrrole_Mease_sub1"/>
</dbReference>
<dbReference type="Pfam" id="PF13241">
    <property type="entry name" value="NAD_binding_7"/>
    <property type="match status" value="1"/>
</dbReference>
<dbReference type="OrthoDB" id="9815856at2"/>
<dbReference type="Proteomes" id="UP000199092">
    <property type="component" value="Chromosome I"/>
</dbReference>
<evidence type="ECO:0000256" key="2">
    <source>
        <dbReference type="ARBA" id="ARBA00022603"/>
    </source>
</evidence>
<dbReference type="EC" id="2.1.1.107" evidence="1"/>
<evidence type="ECO:0000256" key="4">
    <source>
        <dbReference type="ARBA" id="ARBA00022691"/>
    </source>
</evidence>
<dbReference type="GO" id="GO:0032259">
    <property type="term" value="P:methylation"/>
    <property type="evidence" value="ECO:0007669"/>
    <property type="project" value="UniProtKB-KW"/>
</dbReference>
<dbReference type="Gene3D" id="3.40.50.720">
    <property type="entry name" value="NAD(P)-binding Rossmann-like Domain"/>
    <property type="match status" value="1"/>
</dbReference>
<reference evidence="7 8" key="1">
    <citation type="submission" date="2016-10" db="EMBL/GenBank/DDBJ databases">
        <authorList>
            <person name="de Groot N.N."/>
        </authorList>
    </citation>
    <scope>NUCLEOTIDE SEQUENCE [LARGE SCALE GENOMIC DNA]</scope>
    <source>
        <strain evidence="7 8">DSM 21741</strain>
    </source>
</reference>
<keyword evidence="5" id="KW-0627">Porphyrin biosynthesis</keyword>
<dbReference type="InterPro" id="IPR006366">
    <property type="entry name" value="CobA/CysG_C"/>
</dbReference>
<dbReference type="PANTHER" id="PTHR45790">
    <property type="entry name" value="SIROHEME SYNTHASE-RELATED"/>
    <property type="match status" value="1"/>
</dbReference>
<keyword evidence="3 7" id="KW-0808">Transferase</keyword>
<keyword evidence="4" id="KW-0949">S-adenosyl-L-methionine</keyword>
<evidence type="ECO:0000256" key="5">
    <source>
        <dbReference type="ARBA" id="ARBA00023244"/>
    </source>
</evidence>
<keyword evidence="8" id="KW-1185">Reference proteome</keyword>
<dbReference type="Gene3D" id="3.40.1010.10">
    <property type="entry name" value="Cobalt-precorrin-4 Transmethylase, Domain 1"/>
    <property type="match status" value="1"/>
</dbReference>
<feature type="domain" description="Tetrapyrrole methylase" evidence="6">
    <location>
        <begin position="117"/>
        <end position="328"/>
    </location>
</feature>
<proteinExistence type="predicted"/>
<name>A0A1H2A229_9ACTN</name>
<protein>
    <recommendedName>
        <fullName evidence="1">uroporphyrinogen-III C-methyltransferase</fullName>
        <ecNumber evidence="1">2.1.1.107</ecNumber>
    </recommendedName>
</protein>
<organism evidence="7 8">
    <name type="scientific">Friedmanniella luteola</name>
    <dbReference type="NCBI Taxonomy" id="546871"/>
    <lineage>
        <taxon>Bacteria</taxon>
        <taxon>Bacillati</taxon>
        <taxon>Actinomycetota</taxon>
        <taxon>Actinomycetes</taxon>
        <taxon>Propionibacteriales</taxon>
        <taxon>Nocardioidaceae</taxon>
        <taxon>Friedmanniella</taxon>
    </lineage>
</organism>
<evidence type="ECO:0000313" key="8">
    <source>
        <dbReference type="Proteomes" id="UP000199092"/>
    </source>
</evidence>
<sequence>MTRGFVADLDLAGRRVVVRGGRAEALAPVTALLEAGADVTVVSDVPGTTIADLADRGLLTVRSEGDDGVLDGAALLVPATGDPDLDADAARRAAARGVLAVRPAVPLLPGGDGRGEVVLVGGGPGDPGLLTVAGLEAVRTADVLVVDRLAPLSVLQQVRPGAEVIDVAKIPRGTFTSQERINELLVEHGRAGRRVVRLKGGDNFVFGRGGEEWQACAAAGIPVRVVPGVSSAIAAPALAGIPLTHRQLTQGFTVVSGHLPPGDPGSTLDWAALARAGTTLVVLMGVATLPAITAELVAQGMAPGTPAATVADAGLPSQRDVRGRVDDIAALTLEAGIRPPAITVIGAVAGFRP</sequence>
<dbReference type="InterPro" id="IPR000878">
    <property type="entry name" value="4pyrrol_Mease"/>
</dbReference>
<dbReference type="Gene3D" id="3.30.950.10">
    <property type="entry name" value="Methyltransferase, Cobalt-precorrin-4 Transmethylase, Domain 2"/>
    <property type="match status" value="1"/>
</dbReference>
<evidence type="ECO:0000256" key="1">
    <source>
        <dbReference type="ARBA" id="ARBA00012162"/>
    </source>
</evidence>
<dbReference type="EMBL" id="LT629749">
    <property type="protein sequence ID" value="SDT39960.1"/>
    <property type="molecule type" value="Genomic_DNA"/>
</dbReference>
<dbReference type="STRING" id="546871.SAMN04488543_4164"/>
<dbReference type="AlphaFoldDB" id="A0A1H2A229"/>
<keyword evidence="2 7" id="KW-0489">Methyltransferase</keyword>
<dbReference type="SUPFAM" id="SSF51735">
    <property type="entry name" value="NAD(P)-binding Rossmann-fold domains"/>
    <property type="match status" value="1"/>
</dbReference>